<evidence type="ECO:0000259" key="1">
    <source>
        <dbReference type="Pfam" id="PF19633"/>
    </source>
</evidence>
<evidence type="ECO:0000313" key="2">
    <source>
        <dbReference type="EMBL" id="KAG8049189.1"/>
    </source>
</evidence>
<dbReference type="PANTHER" id="PTHR46655">
    <property type="entry name" value="HISTONE-LYSINE N-METHYLTRANSFERASE ATXR3"/>
    <property type="match status" value="1"/>
</dbReference>
<sequence length="81" mass="8946">MEGTNMLLDEPLRLASVKLETLGNLRKAAQSVNKLCPSKEEHEASVCLCRSQICRSSYLNFSGEGAFEKVLMEFHGVLDTA</sequence>
<feature type="domain" description="ATXR3 C-terminal" evidence="1">
    <location>
        <begin position="44"/>
        <end position="80"/>
    </location>
</feature>
<dbReference type="EMBL" id="JAAALK010000289">
    <property type="protein sequence ID" value="KAG8049189.1"/>
    <property type="molecule type" value="Genomic_DNA"/>
</dbReference>
<keyword evidence="3" id="KW-1185">Reference proteome</keyword>
<organism evidence="2 3">
    <name type="scientific">Zizania palustris</name>
    <name type="common">Northern wild rice</name>
    <dbReference type="NCBI Taxonomy" id="103762"/>
    <lineage>
        <taxon>Eukaryota</taxon>
        <taxon>Viridiplantae</taxon>
        <taxon>Streptophyta</taxon>
        <taxon>Embryophyta</taxon>
        <taxon>Tracheophyta</taxon>
        <taxon>Spermatophyta</taxon>
        <taxon>Magnoliopsida</taxon>
        <taxon>Liliopsida</taxon>
        <taxon>Poales</taxon>
        <taxon>Poaceae</taxon>
        <taxon>BOP clade</taxon>
        <taxon>Oryzoideae</taxon>
        <taxon>Oryzeae</taxon>
        <taxon>Zizaniinae</taxon>
        <taxon>Zizania</taxon>
    </lineage>
</organism>
<dbReference type="PANTHER" id="PTHR46655:SF1">
    <property type="entry name" value="HISTONE-LYSINE N-METHYLTRANSFERASE ATXR3"/>
    <property type="match status" value="1"/>
</dbReference>
<reference evidence="2" key="2">
    <citation type="submission" date="2021-02" db="EMBL/GenBank/DDBJ databases">
        <authorList>
            <person name="Kimball J.A."/>
            <person name="Haas M.W."/>
            <person name="Macchietto M."/>
            <person name="Kono T."/>
            <person name="Duquette J."/>
            <person name="Shao M."/>
        </authorList>
    </citation>
    <scope>NUCLEOTIDE SEQUENCE</scope>
    <source>
        <tissue evidence="2">Fresh leaf tissue</tissue>
    </source>
</reference>
<evidence type="ECO:0000313" key="3">
    <source>
        <dbReference type="Proteomes" id="UP000729402"/>
    </source>
</evidence>
<dbReference type="Proteomes" id="UP000729402">
    <property type="component" value="Unassembled WGS sequence"/>
</dbReference>
<reference evidence="2" key="1">
    <citation type="journal article" date="2021" name="bioRxiv">
        <title>Whole Genome Assembly and Annotation of Northern Wild Rice, Zizania palustris L., Supports a Whole Genome Duplication in the Zizania Genus.</title>
        <authorList>
            <person name="Haas M."/>
            <person name="Kono T."/>
            <person name="Macchietto M."/>
            <person name="Millas R."/>
            <person name="McGilp L."/>
            <person name="Shao M."/>
            <person name="Duquette J."/>
            <person name="Hirsch C.N."/>
            <person name="Kimball J."/>
        </authorList>
    </citation>
    <scope>NUCLEOTIDE SEQUENCE</scope>
    <source>
        <tissue evidence="2">Fresh leaf tissue</tissue>
    </source>
</reference>
<accession>A0A8J5VLR4</accession>
<dbReference type="InterPro" id="IPR045606">
    <property type="entry name" value="ATXR3_C"/>
</dbReference>
<proteinExistence type="predicted"/>
<comment type="caution">
    <text evidence="2">The sequence shown here is derived from an EMBL/GenBank/DDBJ whole genome shotgun (WGS) entry which is preliminary data.</text>
</comment>
<name>A0A8J5VLR4_ZIZPA</name>
<dbReference type="Pfam" id="PF19633">
    <property type="entry name" value="SDG2_C"/>
    <property type="match status" value="1"/>
</dbReference>
<dbReference type="OrthoDB" id="1932399at2759"/>
<gene>
    <name evidence="2" type="ORF">GUJ93_ZPchr0009g2106</name>
</gene>
<protein>
    <recommendedName>
        <fullName evidence="1">ATXR3 C-terminal domain-containing protein</fullName>
    </recommendedName>
</protein>
<dbReference type="AlphaFoldDB" id="A0A8J5VLR4"/>